<feature type="domain" description="AB hydrolase-1" evidence="1">
    <location>
        <begin position="17"/>
        <end position="63"/>
    </location>
</feature>
<proteinExistence type="predicted"/>
<comment type="caution">
    <text evidence="2">The sequence shown here is derived from an EMBL/GenBank/DDBJ whole genome shotgun (WGS) entry which is preliminary data.</text>
</comment>
<dbReference type="Proteomes" id="UP000586827">
    <property type="component" value="Unassembled WGS sequence"/>
</dbReference>
<protein>
    <submittedName>
        <fullName evidence="2">Alpha/beta fold hydrolase</fullName>
    </submittedName>
</protein>
<keyword evidence="2" id="KW-0378">Hydrolase</keyword>
<dbReference type="SUPFAM" id="SSF53474">
    <property type="entry name" value="alpha/beta-Hydrolases"/>
    <property type="match status" value="1"/>
</dbReference>
<dbReference type="InterPro" id="IPR000073">
    <property type="entry name" value="AB_hydrolase_1"/>
</dbReference>
<dbReference type="EMBL" id="JABELX010000015">
    <property type="protein sequence ID" value="NNH74715.1"/>
    <property type="molecule type" value="Genomic_DNA"/>
</dbReference>
<gene>
    <name evidence="2" type="ORF">HLB23_33525</name>
</gene>
<dbReference type="Gene3D" id="3.40.50.1820">
    <property type="entry name" value="alpha/beta hydrolase"/>
    <property type="match status" value="1"/>
</dbReference>
<evidence type="ECO:0000313" key="3">
    <source>
        <dbReference type="Proteomes" id="UP000586827"/>
    </source>
</evidence>
<organism evidence="2 3">
    <name type="scientific">Nocardia uniformis</name>
    <dbReference type="NCBI Taxonomy" id="53432"/>
    <lineage>
        <taxon>Bacteria</taxon>
        <taxon>Bacillati</taxon>
        <taxon>Actinomycetota</taxon>
        <taxon>Actinomycetes</taxon>
        <taxon>Mycobacteriales</taxon>
        <taxon>Nocardiaceae</taxon>
        <taxon>Nocardia</taxon>
    </lineage>
</organism>
<name>A0A849CE02_9NOCA</name>
<reference evidence="2 3" key="1">
    <citation type="submission" date="2020-05" db="EMBL/GenBank/DDBJ databases">
        <title>MicrobeNet Type strains.</title>
        <authorList>
            <person name="Nicholson A.C."/>
        </authorList>
    </citation>
    <scope>NUCLEOTIDE SEQUENCE [LARGE SCALE GENOMIC DNA]</scope>
    <source>
        <strain evidence="2 3">JCM 3224</strain>
    </source>
</reference>
<dbReference type="InterPro" id="IPR029058">
    <property type="entry name" value="AB_hydrolase_fold"/>
</dbReference>
<dbReference type="AlphaFoldDB" id="A0A849CE02"/>
<dbReference type="RefSeq" id="WP_067525745.1">
    <property type="nucleotide sequence ID" value="NZ_JABELX010000015.1"/>
</dbReference>
<accession>A0A849CE02</accession>
<dbReference type="Pfam" id="PF00561">
    <property type="entry name" value="Abhydrolase_1"/>
    <property type="match status" value="1"/>
</dbReference>
<dbReference type="GO" id="GO:0016787">
    <property type="term" value="F:hydrolase activity"/>
    <property type="evidence" value="ECO:0007669"/>
    <property type="project" value="UniProtKB-KW"/>
</dbReference>
<evidence type="ECO:0000313" key="2">
    <source>
        <dbReference type="EMBL" id="NNH74715.1"/>
    </source>
</evidence>
<sequence>MLPGLGMSAGGPNDWSRWVDELLADSEVRRLIGHSIGSAVAVEAASRKPHRVDRLTLVAPFFLQPGPGVLARASLLTGFILRHAKAESLAARLTGDRTHAPTLTTSIADLRRPGTANRVGRLLSRSVDMRWRADLLDKRSPESQARDTIRN</sequence>
<keyword evidence="3" id="KW-1185">Reference proteome</keyword>
<evidence type="ECO:0000259" key="1">
    <source>
        <dbReference type="Pfam" id="PF00561"/>
    </source>
</evidence>